<dbReference type="EMBL" id="SHKL01000001">
    <property type="protein sequence ID" value="RZT83435.1"/>
    <property type="molecule type" value="Genomic_DNA"/>
</dbReference>
<reference evidence="2 3" key="1">
    <citation type="submission" date="2019-02" db="EMBL/GenBank/DDBJ databases">
        <title>Sequencing the genomes of 1000 actinobacteria strains.</title>
        <authorList>
            <person name="Klenk H.-P."/>
        </authorList>
    </citation>
    <scope>NUCLEOTIDE SEQUENCE [LARGE SCALE GENOMIC DNA]</scope>
    <source>
        <strain evidence="2 3">DSM 45779</strain>
    </source>
</reference>
<name>A0A4Q7UPC1_PSEST</name>
<keyword evidence="3" id="KW-1185">Reference proteome</keyword>
<accession>A0A4Q7UPC1</accession>
<dbReference type="Proteomes" id="UP000291591">
    <property type="component" value="Unassembled WGS sequence"/>
</dbReference>
<dbReference type="GO" id="GO:0046872">
    <property type="term" value="F:metal ion binding"/>
    <property type="evidence" value="ECO:0007669"/>
    <property type="project" value="InterPro"/>
</dbReference>
<gene>
    <name evidence="2" type="ORF">EV383_0240</name>
</gene>
<dbReference type="AlphaFoldDB" id="A0A4Q7UPC1"/>
<comment type="caution">
    <text evidence="2">The sequence shown here is derived from an EMBL/GenBank/DDBJ whole genome shotgun (WGS) entry which is preliminary data.</text>
</comment>
<organism evidence="2 3">
    <name type="scientific">Pseudonocardia sediminis</name>
    <dbReference type="NCBI Taxonomy" id="1397368"/>
    <lineage>
        <taxon>Bacteria</taxon>
        <taxon>Bacillati</taxon>
        <taxon>Actinomycetota</taxon>
        <taxon>Actinomycetes</taxon>
        <taxon>Pseudonocardiales</taxon>
        <taxon>Pseudonocardiaceae</taxon>
        <taxon>Pseudonocardia</taxon>
    </lineage>
</organism>
<dbReference type="OrthoDB" id="5178565at2"/>
<dbReference type="SUPFAM" id="SSF109854">
    <property type="entry name" value="DinB/YfiT-like putative metalloenzymes"/>
    <property type="match status" value="1"/>
</dbReference>
<dbReference type="RefSeq" id="WP_130288190.1">
    <property type="nucleotide sequence ID" value="NZ_SHKL01000001.1"/>
</dbReference>
<evidence type="ECO:0000313" key="3">
    <source>
        <dbReference type="Proteomes" id="UP000291591"/>
    </source>
</evidence>
<proteinExistence type="predicted"/>
<dbReference type="NCBIfam" id="TIGR03083">
    <property type="entry name" value="maleylpyruvate isomerase family mycothiol-dependent enzyme"/>
    <property type="match status" value="1"/>
</dbReference>
<sequence length="215" mass="23052">MDREQIRLAVEAERMGLADLLDDLSPEDWRTPSLCQGWTVREVVAHLTHATRLSAPAAVGAMVRARFDVNRMIGDAARARAAQFEPAELVAQLRETAGSARRPPGTKPADPLVDLLVHGQDVARPLHRDRPMDPERVAVALSHVWASSFYRTRTRFDGVRLVATDSEWAAATGPAVSGPGGELLLLMTGRPAGLDGLGGEGLAEAAKRVGARSSP</sequence>
<evidence type="ECO:0000313" key="2">
    <source>
        <dbReference type="EMBL" id="RZT83435.1"/>
    </source>
</evidence>
<feature type="domain" description="Mycothiol-dependent maleylpyruvate isomerase metal-binding" evidence="1">
    <location>
        <begin position="11"/>
        <end position="118"/>
    </location>
</feature>
<dbReference type="Pfam" id="PF11716">
    <property type="entry name" value="MDMPI_N"/>
    <property type="match status" value="1"/>
</dbReference>
<protein>
    <submittedName>
        <fullName evidence="2">Uncharacterized protein (TIGR03083 family)</fullName>
    </submittedName>
</protein>
<dbReference type="InterPro" id="IPR034660">
    <property type="entry name" value="DinB/YfiT-like"/>
</dbReference>
<dbReference type="Gene3D" id="1.20.120.450">
    <property type="entry name" value="dinb family like domain"/>
    <property type="match status" value="1"/>
</dbReference>
<dbReference type="InterPro" id="IPR024344">
    <property type="entry name" value="MDMPI_metal-binding"/>
</dbReference>
<evidence type="ECO:0000259" key="1">
    <source>
        <dbReference type="Pfam" id="PF11716"/>
    </source>
</evidence>
<dbReference type="InterPro" id="IPR017517">
    <property type="entry name" value="Maleyloyr_isom"/>
</dbReference>